<evidence type="ECO:0000256" key="2">
    <source>
        <dbReference type="SAM" id="SignalP"/>
    </source>
</evidence>
<feature type="compositionally biased region" description="Basic and acidic residues" evidence="1">
    <location>
        <begin position="1044"/>
        <end position="1070"/>
    </location>
</feature>
<feature type="region of interest" description="Disordered" evidence="1">
    <location>
        <begin position="878"/>
        <end position="978"/>
    </location>
</feature>
<feature type="compositionally biased region" description="Low complexity" evidence="1">
    <location>
        <begin position="285"/>
        <end position="299"/>
    </location>
</feature>
<feature type="compositionally biased region" description="Acidic residues" evidence="1">
    <location>
        <begin position="266"/>
        <end position="280"/>
    </location>
</feature>
<feature type="chain" id="PRO_5036403533" description="DOMON domain-containing protein" evidence="2">
    <location>
        <begin position="22"/>
        <end position="1070"/>
    </location>
</feature>
<accession>A0A7R9LP00</accession>
<reference evidence="3" key="1">
    <citation type="submission" date="2020-11" db="EMBL/GenBank/DDBJ databases">
        <authorList>
            <person name="Tran Van P."/>
        </authorList>
    </citation>
    <scope>NUCLEOTIDE SEQUENCE</scope>
</reference>
<feature type="compositionally biased region" description="Basic and acidic residues" evidence="1">
    <location>
        <begin position="932"/>
        <end position="978"/>
    </location>
</feature>
<feature type="compositionally biased region" description="Low complexity" evidence="1">
    <location>
        <begin position="227"/>
        <end position="256"/>
    </location>
</feature>
<name>A0A7R9LP00_9ACAR</name>
<dbReference type="Proteomes" id="UP000728032">
    <property type="component" value="Unassembled WGS sequence"/>
</dbReference>
<evidence type="ECO:0000313" key="3">
    <source>
        <dbReference type="EMBL" id="CAD7645133.1"/>
    </source>
</evidence>
<dbReference type="OrthoDB" id="6505314at2759"/>
<dbReference type="EMBL" id="OC916746">
    <property type="protein sequence ID" value="CAD7645133.1"/>
    <property type="molecule type" value="Genomic_DNA"/>
</dbReference>
<evidence type="ECO:0000313" key="4">
    <source>
        <dbReference type="Proteomes" id="UP000728032"/>
    </source>
</evidence>
<feature type="compositionally biased region" description="Basic and acidic residues" evidence="1">
    <location>
        <begin position="550"/>
        <end position="580"/>
    </location>
</feature>
<feature type="compositionally biased region" description="Basic and acidic residues" evidence="1">
    <location>
        <begin position="1023"/>
        <end position="1032"/>
    </location>
</feature>
<dbReference type="EMBL" id="CAJPVJ010001921">
    <property type="protein sequence ID" value="CAG2165509.1"/>
    <property type="molecule type" value="Genomic_DNA"/>
</dbReference>
<organism evidence="3">
    <name type="scientific">Oppiella nova</name>
    <dbReference type="NCBI Taxonomy" id="334625"/>
    <lineage>
        <taxon>Eukaryota</taxon>
        <taxon>Metazoa</taxon>
        <taxon>Ecdysozoa</taxon>
        <taxon>Arthropoda</taxon>
        <taxon>Chelicerata</taxon>
        <taxon>Arachnida</taxon>
        <taxon>Acari</taxon>
        <taxon>Acariformes</taxon>
        <taxon>Sarcoptiformes</taxon>
        <taxon>Oribatida</taxon>
        <taxon>Brachypylina</taxon>
        <taxon>Oppioidea</taxon>
        <taxon>Oppiidae</taxon>
        <taxon>Oppiella</taxon>
    </lineage>
</organism>
<feature type="compositionally biased region" description="Low complexity" evidence="1">
    <location>
        <begin position="583"/>
        <end position="594"/>
    </location>
</feature>
<feature type="region of interest" description="Disordered" evidence="1">
    <location>
        <begin position="544"/>
        <end position="594"/>
    </location>
</feature>
<feature type="compositionally biased region" description="Basic and acidic residues" evidence="1">
    <location>
        <begin position="894"/>
        <end position="924"/>
    </location>
</feature>
<feature type="signal peptide" evidence="2">
    <location>
        <begin position="1"/>
        <end position="21"/>
    </location>
</feature>
<gene>
    <name evidence="3" type="ORF">ONB1V03_LOCUS5049</name>
</gene>
<feature type="region of interest" description="Disordered" evidence="1">
    <location>
        <begin position="221"/>
        <end position="316"/>
    </location>
</feature>
<protein>
    <recommendedName>
        <fullName evidence="5">DOMON domain-containing protein</fullName>
    </recommendedName>
</protein>
<feature type="region of interest" description="Disordered" evidence="1">
    <location>
        <begin position="1023"/>
        <end position="1070"/>
    </location>
</feature>
<evidence type="ECO:0008006" key="5">
    <source>
        <dbReference type="Google" id="ProtNLM"/>
    </source>
</evidence>
<sequence length="1070" mass="119530">MSIKHVLSAVIIAGIWCQTHGATTTAPVADKYDGCTIGKTATYQCVGLPAGCISKKTCVIVAKAQPRTAPTAGAQFEVYWTRAKDSPDSWVGVGLSDDRKMGDDSVTEFIIQKDGTVKPGQGLTFCNPDPVTTTLKPPSHSNMVCGVKDVDSKGITVASSLYQDGVLTGKWGRDEDIKYDALDFNIKDKSYYILLAYGPLDAQGKITKHHEVIISDTPLSLEANPGTITAAPTPVPTTAPSTAPTTPHISTTTHSSCAPTSHNVNGDEDREDIDAFDEVTDVQVTPPKTNANAKPKPNAQADTSSAGGPPKPQLRPQDLEFLEGLYKGKDKKSHQEMSDKIYNYLDFRYEVLSTYLKNTQLLKAFIKSAHNVTEGLQQIYDIMEREDLSDFLARWYKVKYIPRKHLFDITASINKPDAITAKPKTVPETSAGAAGDSDAIDLPVNREGNVEHYSKEHLLKDLVDEHRKAQDNIEATEKPALDKGNGLIFSDISQYIKQNATQHGYNNSITQSGNPLLESDFQLLDWLNPGSTLLNSLKPLTGLIANHKPGKPEKPEKPERPEPQEPLEKPEHPERPERPPYDNPYIYQNNYQNSYNNYNNRPVQLSLGVELPVAEEDGSDEVSTTERDVDKIWQEVWRGSEPMKGLKKDRYGFTRQVNVKRLRTKDIQFLNDIARKKYRKDYVEVEEKVSDTLNTTYHVIYDPIRTAQETAQYLIDHYKKEYKRNMKMVEQKVLKLITPLIEWIKSAEEYAAEVNANKTAHEQMKNDTIHLIHKTLNKNLGPKKVKGAKGGLSEAQFYNRYSEGGIPSYGSRRYAPKTVGQLFSGPPQRRQEYDIYRSAPPMPLPPTILPVGKVSNYYYKHHKPLDDRIDHEEAEDWRNEGPLNYQEYDEYSSSDDKKGKPYESLHSDSGYDKSNDEHHYKDYKAGGGKKFAKLDKHSDSGHKSAEVSKLAGAKDKQIEGRKELEHESYKNNGEYSHDRGHGFIKSWSWDRAHAKNDAAGQLTKKLAEHSLSDKAGYVAVKAKGEEGHDEKGVSAVAGAAGYGKEGKEESSSKSESSGKSDFDKEFPIFG</sequence>
<evidence type="ECO:0000256" key="1">
    <source>
        <dbReference type="SAM" id="MobiDB-lite"/>
    </source>
</evidence>
<dbReference type="AlphaFoldDB" id="A0A7R9LP00"/>
<keyword evidence="2" id="KW-0732">Signal</keyword>
<keyword evidence="4" id="KW-1185">Reference proteome</keyword>
<proteinExistence type="predicted"/>